<dbReference type="Gene3D" id="3.40.50.150">
    <property type="entry name" value="Vaccinia Virus protein VP39"/>
    <property type="match status" value="1"/>
</dbReference>
<dbReference type="GO" id="GO:0008168">
    <property type="term" value="F:methyltransferase activity"/>
    <property type="evidence" value="ECO:0007669"/>
    <property type="project" value="UniProtKB-KW"/>
</dbReference>
<accession>A0A1Y2EBA5</accession>
<organism evidence="3 4">
    <name type="scientific">Pseudomassariella vexata</name>
    <dbReference type="NCBI Taxonomy" id="1141098"/>
    <lineage>
        <taxon>Eukaryota</taxon>
        <taxon>Fungi</taxon>
        <taxon>Dikarya</taxon>
        <taxon>Ascomycota</taxon>
        <taxon>Pezizomycotina</taxon>
        <taxon>Sordariomycetes</taxon>
        <taxon>Xylariomycetidae</taxon>
        <taxon>Amphisphaeriales</taxon>
        <taxon>Pseudomassariaceae</taxon>
        <taxon>Pseudomassariella</taxon>
    </lineage>
</organism>
<gene>
    <name evidence="3" type="ORF">BCR38DRAFT_363613</name>
</gene>
<dbReference type="RefSeq" id="XP_040719150.1">
    <property type="nucleotide sequence ID" value="XM_040857206.1"/>
</dbReference>
<dbReference type="EMBL" id="MCFJ01000003">
    <property type="protein sequence ID" value="ORY68863.1"/>
    <property type="molecule type" value="Genomic_DNA"/>
</dbReference>
<dbReference type="PANTHER" id="PTHR43591">
    <property type="entry name" value="METHYLTRANSFERASE"/>
    <property type="match status" value="1"/>
</dbReference>
<protein>
    <submittedName>
        <fullName evidence="3">S-adenosyl-L-methionine-dependent methyltransferase</fullName>
    </submittedName>
</protein>
<dbReference type="InParanoid" id="A0A1Y2EBA5"/>
<feature type="region of interest" description="Disordered" evidence="2">
    <location>
        <begin position="1"/>
        <end position="27"/>
    </location>
</feature>
<feature type="region of interest" description="Disordered" evidence="2">
    <location>
        <begin position="85"/>
        <end position="104"/>
    </location>
</feature>
<comment type="caution">
    <text evidence="3">The sequence shown here is derived from an EMBL/GenBank/DDBJ whole genome shotgun (WGS) entry which is preliminary data.</text>
</comment>
<feature type="compositionally biased region" description="Polar residues" evidence="2">
    <location>
        <begin position="90"/>
        <end position="100"/>
    </location>
</feature>
<dbReference type="AlphaFoldDB" id="A0A1Y2EBA5"/>
<proteinExistence type="inferred from homology"/>
<dbReference type="SUPFAM" id="SSF53335">
    <property type="entry name" value="S-adenosyl-L-methionine-dependent methyltransferases"/>
    <property type="match status" value="1"/>
</dbReference>
<dbReference type="Proteomes" id="UP000193689">
    <property type="component" value="Unassembled WGS sequence"/>
</dbReference>
<dbReference type="GeneID" id="63773418"/>
<keyword evidence="3" id="KW-0489">Methyltransferase</keyword>
<dbReference type="Pfam" id="PF13489">
    <property type="entry name" value="Methyltransf_23"/>
    <property type="match status" value="1"/>
</dbReference>
<feature type="compositionally biased region" description="Polar residues" evidence="2">
    <location>
        <begin position="62"/>
        <end position="78"/>
    </location>
</feature>
<name>A0A1Y2EBA5_9PEZI</name>
<keyword evidence="4" id="KW-1185">Reference proteome</keyword>
<evidence type="ECO:0000313" key="4">
    <source>
        <dbReference type="Proteomes" id="UP000193689"/>
    </source>
</evidence>
<feature type="region of interest" description="Disordered" evidence="2">
    <location>
        <begin position="46"/>
        <end position="80"/>
    </location>
</feature>
<dbReference type="GO" id="GO:0032259">
    <property type="term" value="P:methylation"/>
    <property type="evidence" value="ECO:0007669"/>
    <property type="project" value="UniProtKB-KW"/>
</dbReference>
<dbReference type="PANTHER" id="PTHR43591:SF102">
    <property type="entry name" value="S-ADENOSYL-L-METHIONINE-DEPENDENT METHYLTRANSFERASE"/>
    <property type="match status" value="1"/>
</dbReference>
<dbReference type="OrthoDB" id="2013972at2759"/>
<evidence type="ECO:0000313" key="3">
    <source>
        <dbReference type="EMBL" id="ORY68863.1"/>
    </source>
</evidence>
<evidence type="ECO:0000256" key="2">
    <source>
        <dbReference type="SAM" id="MobiDB-lite"/>
    </source>
</evidence>
<comment type="similarity">
    <text evidence="1">Belongs to the methyltransferase superfamily. LaeA methyltransferase family.</text>
</comment>
<dbReference type="CDD" id="cd02440">
    <property type="entry name" value="AdoMet_MTases"/>
    <property type="match status" value="1"/>
</dbReference>
<keyword evidence="3" id="KW-0808">Transferase</keyword>
<reference evidence="3 4" key="1">
    <citation type="submission" date="2016-07" db="EMBL/GenBank/DDBJ databases">
        <title>Pervasive Adenine N6-methylation of Active Genes in Fungi.</title>
        <authorList>
            <consortium name="DOE Joint Genome Institute"/>
            <person name="Mondo S.J."/>
            <person name="Dannebaum R.O."/>
            <person name="Kuo R.C."/>
            <person name="Labutti K."/>
            <person name="Haridas S."/>
            <person name="Kuo A."/>
            <person name="Salamov A."/>
            <person name="Ahrendt S.R."/>
            <person name="Lipzen A."/>
            <person name="Sullivan W."/>
            <person name="Andreopoulos W.B."/>
            <person name="Clum A."/>
            <person name="Lindquist E."/>
            <person name="Daum C."/>
            <person name="Ramamoorthy G.K."/>
            <person name="Gryganskyi A."/>
            <person name="Culley D."/>
            <person name="Magnuson J.K."/>
            <person name="James T.Y."/>
            <person name="O'Malley M.A."/>
            <person name="Stajich J.E."/>
            <person name="Spatafora J.W."/>
            <person name="Visel A."/>
            <person name="Grigoriev I.V."/>
        </authorList>
    </citation>
    <scope>NUCLEOTIDE SEQUENCE [LARGE SCALE GENOMIC DNA]</scope>
    <source>
        <strain evidence="3 4">CBS 129021</strain>
    </source>
</reference>
<evidence type="ECO:0000256" key="1">
    <source>
        <dbReference type="ARBA" id="ARBA00038158"/>
    </source>
</evidence>
<dbReference type="InterPro" id="IPR029063">
    <property type="entry name" value="SAM-dependent_MTases_sf"/>
</dbReference>
<sequence length="428" mass="48622">MANYQYSVPEQDPKMERQPPNILPFPSQIKAYDQSASHSNTALKVEAGSPRQANPGWDMSYDNGQLPNPSTNTTQHQGPPQAEYIVRGPLTSNSGQSKYTHTGGGRGVQFENFYIPTELIHRVPSDASVVEPDSVLGDSGRLYHGYKDGKYFLPNDGLEQDRLDLQYAAIHMILHERLAWAPMLIQPRHVLDIATGTGIWAIEFAEQNPTAQVIGTDLSAIQPHNSTPPNCVFIKEDSEEEWLFDQKFDYVHLRMVVTCFEDKKRVIKHAFDNLNAGGWIEFQDTESHIHSMDNNLQDSPFNIWVKSIVQGAAAMGRDLKVAGKYKEWLLEAGFVDVEEIRFRFPYGTWPDDPRFKKIGAFCRQNMIEGARAIGWKMLTGRGLTAQEIEQLTENAKAELMDPHKRFYGYFYVVYGRKPFEWESSNDLA</sequence>